<feature type="non-terminal residue" evidence="1">
    <location>
        <position position="1"/>
    </location>
</feature>
<gene>
    <name evidence="1" type="ORF">MAR_028626</name>
</gene>
<evidence type="ECO:0000313" key="1">
    <source>
        <dbReference type="EMBL" id="WAQ95936.1"/>
    </source>
</evidence>
<dbReference type="EMBL" id="CP111013">
    <property type="protein sequence ID" value="WAQ95936.1"/>
    <property type="molecule type" value="Genomic_DNA"/>
</dbReference>
<accession>A0ABY7DG29</accession>
<sequence>NDVISLVRFTLECSAIVWYLYHQKDNIEKVQRQAARFIDGDYTTKLILKDLKLPSQRDRRKANLLVFFNKKVEGLVPALPSHFYLNHARQNKPR</sequence>
<evidence type="ECO:0000313" key="2">
    <source>
        <dbReference type="Proteomes" id="UP001164746"/>
    </source>
</evidence>
<reference evidence="1" key="1">
    <citation type="submission" date="2022-11" db="EMBL/GenBank/DDBJ databases">
        <title>Centuries of genome instability and evolution in soft-shell clam transmissible cancer (bioRxiv).</title>
        <authorList>
            <person name="Hart S.F.M."/>
            <person name="Yonemitsu M.A."/>
            <person name="Giersch R.M."/>
            <person name="Beal B.F."/>
            <person name="Arriagada G."/>
            <person name="Davis B.W."/>
            <person name="Ostrander E.A."/>
            <person name="Goff S.P."/>
            <person name="Metzger M.J."/>
        </authorList>
    </citation>
    <scope>NUCLEOTIDE SEQUENCE</scope>
    <source>
        <strain evidence="1">MELC-2E11</strain>
        <tissue evidence="1">Siphon/mantle</tissue>
    </source>
</reference>
<dbReference type="Proteomes" id="UP001164746">
    <property type="component" value="Chromosome 2"/>
</dbReference>
<keyword evidence="2" id="KW-1185">Reference proteome</keyword>
<protein>
    <submittedName>
        <fullName evidence="1">Uncharacterized protein</fullName>
    </submittedName>
</protein>
<feature type="non-terminal residue" evidence="1">
    <location>
        <position position="94"/>
    </location>
</feature>
<name>A0ABY7DG29_MYAAR</name>
<organism evidence="1 2">
    <name type="scientific">Mya arenaria</name>
    <name type="common">Soft-shell clam</name>
    <dbReference type="NCBI Taxonomy" id="6604"/>
    <lineage>
        <taxon>Eukaryota</taxon>
        <taxon>Metazoa</taxon>
        <taxon>Spiralia</taxon>
        <taxon>Lophotrochozoa</taxon>
        <taxon>Mollusca</taxon>
        <taxon>Bivalvia</taxon>
        <taxon>Autobranchia</taxon>
        <taxon>Heteroconchia</taxon>
        <taxon>Euheterodonta</taxon>
        <taxon>Imparidentia</taxon>
        <taxon>Neoheterodontei</taxon>
        <taxon>Myida</taxon>
        <taxon>Myoidea</taxon>
        <taxon>Myidae</taxon>
        <taxon>Mya</taxon>
    </lineage>
</organism>
<proteinExistence type="predicted"/>